<feature type="compositionally biased region" description="Basic and acidic residues" evidence="1">
    <location>
        <begin position="19"/>
        <end position="34"/>
    </location>
</feature>
<gene>
    <name evidence="3" type="primary">LOC106160329</name>
</gene>
<feature type="compositionally biased region" description="Acidic residues" evidence="1">
    <location>
        <begin position="1"/>
        <end position="18"/>
    </location>
</feature>
<evidence type="ECO:0000256" key="1">
    <source>
        <dbReference type="SAM" id="MobiDB-lite"/>
    </source>
</evidence>
<evidence type="ECO:0000313" key="3">
    <source>
        <dbReference type="RefSeq" id="XP_013392347.1"/>
    </source>
</evidence>
<protein>
    <submittedName>
        <fullName evidence="3">Uncharacterized protein LOC106160329 isoform X1</fullName>
    </submittedName>
</protein>
<dbReference type="Proteomes" id="UP000085678">
    <property type="component" value="Unplaced"/>
</dbReference>
<feature type="region of interest" description="Disordered" evidence="1">
    <location>
        <begin position="1"/>
        <end position="53"/>
    </location>
</feature>
<dbReference type="AlphaFoldDB" id="A0A1S3I252"/>
<keyword evidence="2" id="KW-1185">Reference proteome</keyword>
<dbReference type="RefSeq" id="XP_013392347.1">
    <property type="nucleotide sequence ID" value="XM_013536893.1"/>
</dbReference>
<dbReference type="InParanoid" id="A0A1S3I252"/>
<sequence>MADSDGGENQEISDSDADSSERQNDESTKGDESKAGPSSQIYKPTGSSDIRRRGQGLAGYLGKLSQQAGVGISTDPGKLDMGAAINIAVRMKKRKNKTAQQEMEIKHKRELAEQQEIIQKLGLSWTAVVTLKLCIRRWRARMHASFNSPEAYAKTREDLEFIKKHTKDFATELPVPLQNAIFFEVFPCIQHTVKEYKWTMGKNYNLTMQAQKRLEELTAEAHERATM</sequence>
<name>A0A1S3I252_LINAN</name>
<dbReference type="GeneID" id="106160329"/>
<organism evidence="2 3">
    <name type="scientific">Lingula anatina</name>
    <name type="common">Brachiopod</name>
    <name type="synonym">Lingula unguis</name>
    <dbReference type="NCBI Taxonomy" id="7574"/>
    <lineage>
        <taxon>Eukaryota</taxon>
        <taxon>Metazoa</taxon>
        <taxon>Spiralia</taxon>
        <taxon>Lophotrochozoa</taxon>
        <taxon>Brachiopoda</taxon>
        <taxon>Linguliformea</taxon>
        <taxon>Lingulata</taxon>
        <taxon>Lingulida</taxon>
        <taxon>Linguloidea</taxon>
        <taxon>Lingulidae</taxon>
        <taxon>Lingula</taxon>
    </lineage>
</organism>
<dbReference type="KEGG" id="lak:106160329"/>
<reference evidence="3" key="1">
    <citation type="submission" date="2025-08" db="UniProtKB">
        <authorList>
            <consortium name="RefSeq"/>
        </authorList>
    </citation>
    <scope>IDENTIFICATION</scope>
    <source>
        <tissue evidence="3">Gonads</tissue>
    </source>
</reference>
<accession>A0A1S3I252</accession>
<proteinExistence type="predicted"/>
<feature type="compositionally biased region" description="Polar residues" evidence="1">
    <location>
        <begin position="36"/>
        <end position="48"/>
    </location>
</feature>
<evidence type="ECO:0000313" key="2">
    <source>
        <dbReference type="Proteomes" id="UP000085678"/>
    </source>
</evidence>